<dbReference type="KEGG" id="more:E1B28_005786"/>
<dbReference type="OrthoDB" id="5424209at2759"/>
<evidence type="ECO:0000313" key="2">
    <source>
        <dbReference type="EMBL" id="KAG7094989.1"/>
    </source>
</evidence>
<proteinExistence type="predicted"/>
<evidence type="ECO:0000256" key="1">
    <source>
        <dbReference type="SAM" id="MobiDB-lite"/>
    </source>
</evidence>
<dbReference type="GeneID" id="66074862"/>
<sequence length="444" mass="49092">MDDHRVLFTTLDVVRFRAVEGDNTPSDDEADEEEAAEAEAKKPIVGPVTVWVGPPRPWLSTTPLRTSWPFSGSTTSLTSTSRFENPIIIAKLVLGFSNQPKVQGTMYLYLNEGGDSDRLLGVTCRHVLFGSNEPNQDYFCHPSAPSRNVHLLGQKSYNNLVASIKLQIADLGIAARRWERQIGQFEERENCDNAARARNERLETQGLLNKAMVGMDELIMFQRRVETDWSDKNNRVLAHVLCSPAIGLGVGQQQFTEDWGIFKIDRDKLGDASKGTRSTLISPPVFTRMCFPHPEADWEFEYPTDRLLPVRGVISDQLMCSPDMKDQDGKPCLLVVKHGNSSCTTLGRANGVFSVVRKYKAGDVAVKETSLEWGIINFDTKSGVFSEGGDSGSAIVDIHGRIGGQLIGGSGSIEFSDMTYATPFWWVLERTKANGFPNANISVA</sequence>
<dbReference type="EMBL" id="CM032183">
    <property type="protein sequence ID" value="KAG7094989.1"/>
    <property type="molecule type" value="Genomic_DNA"/>
</dbReference>
<dbReference type="AlphaFoldDB" id="A0A9P7S3W3"/>
<dbReference type="InterPro" id="IPR009003">
    <property type="entry name" value="Peptidase_S1_PA"/>
</dbReference>
<feature type="compositionally biased region" description="Acidic residues" evidence="1">
    <location>
        <begin position="25"/>
        <end position="37"/>
    </location>
</feature>
<organism evidence="2 3">
    <name type="scientific">Marasmius oreades</name>
    <name type="common">fairy-ring Marasmius</name>
    <dbReference type="NCBI Taxonomy" id="181124"/>
    <lineage>
        <taxon>Eukaryota</taxon>
        <taxon>Fungi</taxon>
        <taxon>Dikarya</taxon>
        <taxon>Basidiomycota</taxon>
        <taxon>Agaricomycotina</taxon>
        <taxon>Agaricomycetes</taxon>
        <taxon>Agaricomycetidae</taxon>
        <taxon>Agaricales</taxon>
        <taxon>Marasmiineae</taxon>
        <taxon>Marasmiaceae</taxon>
        <taxon>Marasmius</taxon>
    </lineage>
</organism>
<comment type="caution">
    <text evidence="2">The sequence shown here is derived from an EMBL/GenBank/DDBJ whole genome shotgun (WGS) entry which is preliminary data.</text>
</comment>
<reference evidence="2" key="1">
    <citation type="journal article" date="2021" name="Genome Biol. Evol.">
        <title>The assembled and annotated genome of the fairy-ring fungus Marasmius oreades.</title>
        <authorList>
            <person name="Hiltunen M."/>
            <person name="Ament-Velasquez S.L."/>
            <person name="Johannesson H."/>
        </authorList>
    </citation>
    <scope>NUCLEOTIDE SEQUENCE</scope>
    <source>
        <strain evidence="2">03SP1</strain>
    </source>
</reference>
<evidence type="ECO:0000313" key="3">
    <source>
        <dbReference type="Proteomes" id="UP001049176"/>
    </source>
</evidence>
<dbReference type="RefSeq" id="XP_043011459.1">
    <property type="nucleotide sequence ID" value="XM_043150372.1"/>
</dbReference>
<dbReference type="Proteomes" id="UP001049176">
    <property type="component" value="Chromosome 3"/>
</dbReference>
<gene>
    <name evidence="2" type="ORF">E1B28_005786</name>
</gene>
<accession>A0A9P7S3W3</accession>
<name>A0A9P7S3W3_9AGAR</name>
<feature type="region of interest" description="Disordered" evidence="1">
    <location>
        <begin position="20"/>
        <end position="40"/>
    </location>
</feature>
<dbReference type="SUPFAM" id="SSF50494">
    <property type="entry name" value="Trypsin-like serine proteases"/>
    <property type="match status" value="1"/>
</dbReference>
<protein>
    <submittedName>
        <fullName evidence="2">Uncharacterized protein</fullName>
    </submittedName>
</protein>
<keyword evidence="3" id="KW-1185">Reference proteome</keyword>